<accession>A0ACA9L664</accession>
<sequence>MIYSKFDFLDRPWWKPSFDESNANYLVLNAKRFQHVISLTVNETDALFWKGYIDLHREHYLLECISAESDVDITIDFIQQALKKPGTLGVFLSWLCGKIFASCLTPGKSLRMTKKVKNVHDTIIGVFPSIFFPDLPLDQFTLSFAQQLHRQIGNELISNAGQYRTRLVMAAQENYVYMAPDLIEGKMNELFCQCREKFERTDLQLEEAIKS</sequence>
<gene>
    <name evidence="1" type="ORF">ACOLOM_LOCUS3298</name>
</gene>
<keyword evidence="2" id="KW-1185">Reference proteome</keyword>
<dbReference type="Proteomes" id="UP000789525">
    <property type="component" value="Unassembled WGS sequence"/>
</dbReference>
<name>A0ACA9L664_9GLOM</name>
<comment type="caution">
    <text evidence="1">The sequence shown here is derived from an EMBL/GenBank/DDBJ whole genome shotgun (WGS) entry which is preliminary data.</text>
</comment>
<protein>
    <submittedName>
        <fullName evidence="1">6888_t:CDS:1</fullName>
    </submittedName>
</protein>
<dbReference type="EMBL" id="CAJVPT010004840">
    <property type="protein sequence ID" value="CAG8512849.1"/>
    <property type="molecule type" value="Genomic_DNA"/>
</dbReference>
<organism evidence="1 2">
    <name type="scientific">Acaulospora colombiana</name>
    <dbReference type="NCBI Taxonomy" id="27376"/>
    <lineage>
        <taxon>Eukaryota</taxon>
        <taxon>Fungi</taxon>
        <taxon>Fungi incertae sedis</taxon>
        <taxon>Mucoromycota</taxon>
        <taxon>Glomeromycotina</taxon>
        <taxon>Glomeromycetes</taxon>
        <taxon>Diversisporales</taxon>
        <taxon>Acaulosporaceae</taxon>
        <taxon>Acaulospora</taxon>
    </lineage>
</organism>
<evidence type="ECO:0000313" key="2">
    <source>
        <dbReference type="Proteomes" id="UP000789525"/>
    </source>
</evidence>
<reference evidence="1" key="1">
    <citation type="submission" date="2021-06" db="EMBL/GenBank/DDBJ databases">
        <authorList>
            <person name="Kallberg Y."/>
            <person name="Tangrot J."/>
            <person name="Rosling A."/>
        </authorList>
    </citation>
    <scope>NUCLEOTIDE SEQUENCE</scope>
    <source>
        <strain evidence="1">CL356</strain>
    </source>
</reference>
<proteinExistence type="predicted"/>
<evidence type="ECO:0000313" key="1">
    <source>
        <dbReference type="EMBL" id="CAG8512849.1"/>
    </source>
</evidence>